<keyword evidence="4" id="KW-1185">Reference proteome</keyword>
<dbReference type="Gene3D" id="3.20.80.10">
    <property type="entry name" value="Regulatory factor, effector binding domain"/>
    <property type="match status" value="1"/>
</dbReference>
<feature type="compositionally biased region" description="Low complexity" evidence="2">
    <location>
        <begin position="19"/>
        <end position="36"/>
    </location>
</feature>
<comment type="caution">
    <text evidence="3">The sequence shown here is derived from an EMBL/GenBank/DDBJ whole genome shotgun (WGS) entry which is preliminary data.</text>
</comment>
<dbReference type="PANTHER" id="PTHR11220">
    <property type="entry name" value="HEME-BINDING PROTEIN-RELATED"/>
    <property type="match status" value="1"/>
</dbReference>
<gene>
    <name evidence="3" type="ORF">WJX72_005503</name>
</gene>
<accession>A0AAW1PPE6</accession>
<sequence length="178" mass="18640">MQPSCPPRLDSAHATRRCLSTSSSLGEAATASSGSSVAGRPELPPYSVILKDGANEDGVRLRETQPLVMRYSLQGQKTMEQLVGSRRDGQAQERPPLPTAAGVSLEVAGGEVVAVLQFSGNATPEKAAALVKQLASGLQADGIALAEDESAGAFRVAQYGPVNSLRERLNELMLGVRL</sequence>
<evidence type="ECO:0000256" key="2">
    <source>
        <dbReference type="SAM" id="MobiDB-lite"/>
    </source>
</evidence>
<dbReference type="Pfam" id="PF04832">
    <property type="entry name" value="SOUL"/>
    <property type="match status" value="1"/>
</dbReference>
<name>A0AAW1PPE6_9CHLO</name>
<protein>
    <submittedName>
        <fullName evidence="3">Uncharacterized protein</fullName>
    </submittedName>
</protein>
<reference evidence="3 4" key="1">
    <citation type="journal article" date="2024" name="Nat. Commun.">
        <title>Phylogenomics reveals the evolutionary origins of lichenization in chlorophyte algae.</title>
        <authorList>
            <person name="Puginier C."/>
            <person name="Libourel C."/>
            <person name="Otte J."/>
            <person name="Skaloud P."/>
            <person name="Haon M."/>
            <person name="Grisel S."/>
            <person name="Petersen M."/>
            <person name="Berrin J.G."/>
            <person name="Delaux P.M."/>
            <person name="Dal Grande F."/>
            <person name="Keller J."/>
        </authorList>
    </citation>
    <scope>NUCLEOTIDE SEQUENCE [LARGE SCALE GENOMIC DNA]</scope>
    <source>
        <strain evidence="3 4">SAG 2043</strain>
    </source>
</reference>
<organism evidence="3 4">
    <name type="scientific">[Myrmecia] bisecta</name>
    <dbReference type="NCBI Taxonomy" id="41462"/>
    <lineage>
        <taxon>Eukaryota</taxon>
        <taxon>Viridiplantae</taxon>
        <taxon>Chlorophyta</taxon>
        <taxon>core chlorophytes</taxon>
        <taxon>Trebouxiophyceae</taxon>
        <taxon>Trebouxiales</taxon>
        <taxon>Trebouxiaceae</taxon>
        <taxon>Myrmecia</taxon>
    </lineage>
</organism>
<evidence type="ECO:0000313" key="3">
    <source>
        <dbReference type="EMBL" id="KAK9815546.1"/>
    </source>
</evidence>
<evidence type="ECO:0000313" key="4">
    <source>
        <dbReference type="Proteomes" id="UP001489004"/>
    </source>
</evidence>
<dbReference type="InterPro" id="IPR011256">
    <property type="entry name" value="Reg_factor_effector_dom_sf"/>
</dbReference>
<dbReference type="SUPFAM" id="SSF55136">
    <property type="entry name" value="Probable bacterial effector-binding domain"/>
    <property type="match status" value="1"/>
</dbReference>
<evidence type="ECO:0000256" key="1">
    <source>
        <dbReference type="ARBA" id="ARBA00009817"/>
    </source>
</evidence>
<dbReference type="AlphaFoldDB" id="A0AAW1PPE6"/>
<proteinExistence type="inferred from homology"/>
<dbReference type="EMBL" id="JALJOR010000006">
    <property type="protein sequence ID" value="KAK9815546.1"/>
    <property type="molecule type" value="Genomic_DNA"/>
</dbReference>
<feature type="region of interest" description="Disordered" evidence="2">
    <location>
        <begin position="1"/>
        <end position="42"/>
    </location>
</feature>
<dbReference type="InterPro" id="IPR006917">
    <property type="entry name" value="SOUL_heme-bd"/>
</dbReference>
<dbReference type="PANTHER" id="PTHR11220:SF58">
    <property type="entry name" value="SOUL HEME-BINDING FAMILY PROTEIN"/>
    <property type="match status" value="1"/>
</dbReference>
<dbReference type="Proteomes" id="UP001489004">
    <property type="component" value="Unassembled WGS sequence"/>
</dbReference>
<comment type="similarity">
    <text evidence="1">Belongs to the HEBP family.</text>
</comment>